<sequence>MCSSSATVESWSWYDNLSTPSVHEQSKWSLALSRTGRMSQRARPETRRCTMEAGRTHGHTVGGRRTFSPPAADGWSPLPPPIHSGRENPRIDLRTAPLRKLELGRHVGQPCASDAPLNMHSQPSEHRFLVLSTLTAWKRDANPCRGGRRAQRTAEAGLARAICPVSTGWGLEIPRINLTVLSSDSCTDSRDVLTSVNGMTRGSVQTHLRRSFPLRHVHDGGRRRSAAYYGEASVTWSDHLITTTPPLRSMQFPTSQARCYNLHELNPRRPSSVAHQSSGLA</sequence>
<proteinExistence type="predicted"/>
<reference evidence="1 2" key="1">
    <citation type="journal article" date="2018" name="Biotechnol. Biofuels">
        <title>Integrative visual omics of the white-rot fungus Polyporus brumalis exposes the biotechnological potential of its oxidative enzymes for delignifying raw plant biomass.</title>
        <authorList>
            <person name="Miyauchi S."/>
            <person name="Rancon A."/>
            <person name="Drula E."/>
            <person name="Hage H."/>
            <person name="Chaduli D."/>
            <person name="Favel A."/>
            <person name="Grisel S."/>
            <person name="Henrissat B."/>
            <person name="Herpoel-Gimbert I."/>
            <person name="Ruiz-Duenas F.J."/>
            <person name="Chevret D."/>
            <person name="Hainaut M."/>
            <person name="Lin J."/>
            <person name="Wang M."/>
            <person name="Pangilinan J."/>
            <person name="Lipzen A."/>
            <person name="Lesage-Meessen L."/>
            <person name="Navarro D."/>
            <person name="Riley R."/>
            <person name="Grigoriev I.V."/>
            <person name="Zhou S."/>
            <person name="Raouche S."/>
            <person name="Rosso M.N."/>
        </authorList>
    </citation>
    <scope>NUCLEOTIDE SEQUENCE [LARGE SCALE GENOMIC DNA]</scope>
    <source>
        <strain evidence="1 2">BRFM 1820</strain>
    </source>
</reference>
<organism evidence="1 2">
    <name type="scientific">Lentinus brumalis</name>
    <dbReference type="NCBI Taxonomy" id="2498619"/>
    <lineage>
        <taxon>Eukaryota</taxon>
        <taxon>Fungi</taxon>
        <taxon>Dikarya</taxon>
        <taxon>Basidiomycota</taxon>
        <taxon>Agaricomycotina</taxon>
        <taxon>Agaricomycetes</taxon>
        <taxon>Polyporales</taxon>
        <taxon>Polyporaceae</taxon>
        <taxon>Lentinus</taxon>
    </lineage>
</organism>
<dbReference type="AlphaFoldDB" id="A0A371DDY4"/>
<evidence type="ECO:0000313" key="1">
    <source>
        <dbReference type="EMBL" id="RDX50728.1"/>
    </source>
</evidence>
<dbReference type="Proteomes" id="UP000256964">
    <property type="component" value="Unassembled WGS sequence"/>
</dbReference>
<accession>A0A371DDY4</accession>
<dbReference type="EMBL" id="KZ857398">
    <property type="protein sequence ID" value="RDX50728.1"/>
    <property type="molecule type" value="Genomic_DNA"/>
</dbReference>
<keyword evidence="2" id="KW-1185">Reference proteome</keyword>
<protein>
    <submittedName>
        <fullName evidence="1">Uncharacterized protein</fullName>
    </submittedName>
</protein>
<name>A0A371DDY4_9APHY</name>
<evidence type="ECO:0000313" key="2">
    <source>
        <dbReference type="Proteomes" id="UP000256964"/>
    </source>
</evidence>
<gene>
    <name evidence="1" type="ORF">OH76DRAFT_438901</name>
</gene>